<dbReference type="KEGG" id="dhe:111595043"/>
<dbReference type="AlphaFoldDB" id="A0A6J1LBZ6"/>
<sequence length="167" mass="19658">MSQQIRVVQCIECSLYQVDIVKKANKWECKVCRLKQVTQKEFFRGTGAECRAKVQHLNLKRGERKQAQEERNILEAQEPNIRDRTLIELEDQLQPPQRLEGSSKWADYVDDPISEIHLGSNKRVQPKELDEPQKNSLYRKKSDSNKRKAQNDSVVIKKSYSKWQDFL</sequence>
<dbReference type="Pfam" id="PF15749">
    <property type="entry name" value="MRNIP"/>
    <property type="match status" value="1"/>
</dbReference>
<proteinExistence type="predicted"/>
<evidence type="ECO:0000259" key="3">
    <source>
        <dbReference type="Pfam" id="PF15749"/>
    </source>
</evidence>
<reference evidence="5" key="1">
    <citation type="submission" date="2025-08" db="UniProtKB">
        <authorList>
            <consortium name="RefSeq"/>
        </authorList>
    </citation>
    <scope>IDENTIFICATION</scope>
    <source>
        <strain evidence="5">15085-1641.00</strain>
        <tissue evidence="5">Whole body</tissue>
    </source>
</reference>
<evidence type="ECO:0000313" key="4">
    <source>
        <dbReference type="Proteomes" id="UP000504633"/>
    </source>
</evidence>
<dbReference type="Proteomes" id="UP000504633">
    <property type="component" value="Unplaced"/>
</dbReference>
<dbReference type="GO" id="GO:0007095">
    <property type="term" value="P:mitotic G2 DNA damage checkpoint signaling"/>
    <property type="evidence" value="ECO:0007669"/>
    <property type="project" value="TreeGrafter"/>
</dbReference>
<protein>
    <submittedName>
        <fullName evidence="5">MRN complex-interacting protein</fullName>
    </submittedName>
</protein>
<feature type="domain" description="MRN complex-interacting protein N-terminal" evidence="3">
    <location>
        <begin position="7"/>
        <end position="108"/>
    </location>
</feature>
<dbReference type="PANTHER" id="PTHR15863">
    <property type="entry name" value="MRN COMPLEX-INTERACTING PROTEIN"/>
    <property type="match status" value="1"/>
</dbReference>
<dbReference type="PANTHER" id="PTHR15863:SF2">
    <property type="entry name" value="MRN COMPLEX-INTERACTING PROTEIN"/>
    <property type="match status" value="1"/>
</dbReference>
<evidence type="ECO:0000313" key="5">
    <source>
        <dbReference type="RefSeq" id="XP_023164336.1"/>
    </source>
</evidence>
<dbReference type="OMA" id="CIQCKMY"/>
<dbReference type="GeneID" id="111595043"/>
<dbReference type="InterPro" id="IPR032739">
    <property type="entry name" value="MRNIP"/>
</dbReference>
<gene>
    <name evidence="5" type="primary">LOC111595043</name>
</gene>
<dbReference type="GO" id="GO:0005634">
    <property type="term" value="C:nucleus"/>
    <property type="evidence" value="ECO:0007669"/>
    <property type="project" value="TreeGrafter"/>
</dbReference>
<evidence type="ECO:0000256" key="1">
    <source>
        <dbReference type="SAM" id="Coils"/>
    </source>
</evidence>
<feature type="compositionally biased region" description="Basic and acidic residues" evidence="2">
    <location>
        <begin position="140"/>
        <end position="150"/>
    </location>
</feature>
<evidence type="ECO:0000256" key="2">
    <source>
        <dbReference type="SAM" id="MobiDB-lite"/>
    </source>
</evidence>
<feature type="region of interest" description="Disordered" evidence="2">
    <location>
        <begin position="116"/>
        <end position="154"/>
    </location>
</feature>
<keyword evidence="4" id="KW-1185">Reference proteome</keyword>
<name>A0A6J1LBZ6_DROHY</name>
<accession>A0A6J1LBZ6</accession>
<feature type="coiled-coil region" evidence="1">
    <location>
        <begin position="57"/>
        <end position="84"/>
    </location>
</feature>
<dbReference type="InterPro" id="IPR049472">
    <property type="entry name" value="MRNIP_N"/>
</dbReference>
<dbReference type="OrthoDB" id="5960226at2759"/>
<dbReference type="RefSeq" id="XP_023164336.1">
    <property type="nucleotide sequence ID" value="XM_023308568.2"/>
</dbReference>
<keyword evidence="1" id="KW-0175">Coiled coil</keyword>
<dbReference type="GO" id="GO:0003682">
    <property type="term" value="F:chromatin binding"/>
    <property type="evidence" value="ECO:0007669"/>
    <property type="project" value="TreeGrafter"/>
</dbReference>
<organism evidence="4 5">
    <name type="scientific">Drosophila hydei</name>
    <name type="common">Fruit fly</name>
    <dbReference type="NCBI Taxonomy" id="7224"/>
    <lineage>
        <taxon>Eukaryota</taxon>
        <taxon>Metazoa</taxon>
        <taxon>Ecdysozoa</taxon>
        <taxon>Arthropoda</taxon>
        <taxon>Hexapoda</taxon>
        <taxon>Insecta</taxon>
        <taxon>Pterygota</taxon>
        <taxon>Neoptera</taxon>
        <taxon>Endopterygota</taxon>
        <taxon>Diptera</taxon>
        <taxon>Brachycera</taxon>
        <taxon>Muscomorpha</taxon>
        <taxon>Ephydroidea</taxon>
        <taxon>Drosophilidae</taxon>
        <taxon>Drosophila</taxon>
    </lineage>
</organism>